<gene>
    <name evidence="2" type="ordered locus">Ppro_1755</name>
</gene>
<evidence type="ECO:0000313" key="2">
    <source>
        <dbReference type="EMBL" id="ABK99367.1"/>
    </source>
</evidence>
<evidence type="ECO:0000256" key="1">
    <source>
        <dbReference type="SAM" id="MobiDB-lite"/>
    </source>
</evidence>
<feature type="compositionally biased region" description="Polar residues" evidence="1">
    <location>
        <begin position="98"/>
        <end position="109"/>
    </location>
</feature>
<dbReference type="GO" id="GO:0006888">
    <property type="term" value="P:endoplasmic reticulum to Golgi vesicle-mediated transport"/>
    <property type="evidence" value="ECO:0007669"/>
    <property type="project" value="InterPro"/>
</dbReference>
<accession>A1APU7</accession>
<keyword evidence="3" id="KW-1185">Reference proteome</keyword>
<dbReference type="Proteomes" id="UP000006732">
    <property type="component" value="Chromosome"/>
</dbReference>
<organism evidence="2 3">
    <name type="scientific">Pelobacter propionicus (strain DSM 2379 / NBRC 103807 / OttBd1)</name>
    <dbReference type="NCBI Taxonomy" id="338966"/>
    <lineage>
        <taxon>Bacteria</taxon>
        <taxon>Pseudomonadati</taxon>
        <taxon>Thermodesulfobacteriota</taxon>
        <taxon>Desulfuromonadia</taxon>
        <taxon>Desulfuromonadales</taxon>
        <taxon>Desulfuromonadaceae</taxon>
        <taxon>Pelobacter</taxon>
    </lineage>
</organism>
<feature type="region of interest" description="Disordered" evidence="1">
    <location>
        <begin position="70"/>
        <end position="115"/>
    </location>
</feature>
<dbReference type="SUPFAM" id="SSF82919">
    <property type="entry name" value="Zn-finger domain of Sec23/24"/>
    <property type="match status" value="1"/>
</dbReference>
<reference evidence="2 3" key="1">
    <citation type="submission" date="2006-10" db="EMBL/GenBank/DDBJ databases">
        <title>Complete sequence of chromosome of Pelobacter propionicus DSM 2379.</title>
        <authorList>
            <consortium name="US DOE Joint Genome Institute"/>
            <person name="Copeland A."/>
            <person name="Lucas S."/>
            <person name="Lapidus A."/>
            <person name="Barry K."/>
            <person name="Detter J.C."/>
            <person name="Glavina del Rio T."/>
            <person name="Hammon N."/>
            <person name="Israni S."/>
            <person name="Dalin E."/>
            <person name="Tice H."/>
            <person name="Pitluck S."/>
            <person name="Saunders E."/>
            <person name="Brettin T."/>
            <person name="Bruce D."/>
            <person name="Han C."/>
            <person name="Tapia R."/>
            <person name="Schmutz J."/>
            <person name="Larimer F."/>
            <person name="Land M."/>
            <person name="Hauser L."/>
            <person name="Kyrpides N."/>
            <person name="Kim E."/>
            <person name="Lovley D."/>
            <person name="Richardson P."/>
        </authorList>
    </citation>
    <scope>NUCLEOTIDE SEQUENCE [LARGE SCALE GENOMIC DNA]</scope>
    <source>
        <strain evidence="3">DSM 2379 / NBRC 103807 / OttBd1</strain>
    </source>
</reference>
<dbReference type="InterPro" id="IPR036174">
    <property type="entry name" value="Znf_Sec23_Sec24_sf"/>
</dbReference>
<name>A1APU7_PELPD</name>
<dbReference type="STRING" id="338966.Ppro_1755"/>
<protein>
    <submittedName>
        <fullName evidence="2">Uncharacterized protein</fullName>
    </submittedName>
</protein>
<dbReference type="GO" id="GO:0008270">
    <property type="term" value="F:zinc ion binding"/>
    <property type="evidence" value="ECO:0007669"/>
    <property type="project" value="InterPro"/>
</dbReference>
<dbReference type="GO" id="GO:0006886">
    <property type="term" value="P:intracellular protein transport"/>
    <property type="evidence" value="ECO:0007669"/>
    <property type="project" value="InterPro"/>
</dbReference>
<sequence>MGDYFKDISTGGVFFMSGNVRYKCPSCKAFLSLAPFIQDLSDWVMCRSCGHRVHVPSVFDVPGFALASGTRRDETGVDQDEVRRSPSRRLVQGEAFQSGPQGNAQSNLLPNGKIKRVKEKSVDTRQLDLFEGAA</sequence>
<dbReference type="AlphaFoldDB" id="A1APU7"/>
<dbReference type="HOGENOM" id="CLU_1894238_0_0_7"/>
<dbReference type="KEGG" id="ppd:Ppro_1755"/>
<evidence type="ECO:0000313" key="3">
    <source>
        <dbReference type="Proteomes" id="UP000006732"/>
    </source>
</evidence>
<dbReference type="GO" id="GO:0030127">
    <property type="term" value="C:COPII vesicle coat"/>
    <property type="evidence" value="ECO:0007669"/>
    <property type="project" value="InterPro"/>
</dbReference>
<dbReference type="EMBL" id="CP000482">
    <property type="protein sequence ID" value="ABK99367.1"/>
    <property type="molecule type" value="Genomic_DNA"/>
</dbReference>
<feature type="compositionally biased region" description="Basic and acidic residues" evidence="1">
    <location>
        <begin position="70"/>
        <end position="84"/>
    </location>
</feature>
<proteinExistence type="predicted"/>